<reference evidence="2" key="1">
    <citation type="journal article" date="2019" name="Int. J. Syst. Evol. Microbiol.">
        <title>The Global Catalogue of Microorganisms (GCM) 10K type strain sequencing project: providing services to taxonomists for standard genome sequencing and annotation.</title>
        <authorList>
            <consortium name="The Broad Institute Genomics Platform"/>
            <consortium name="The Broad Institute Genome Sequencing Center for Infectious Disease"/>
            <person name="Wu L."/>
            <person name="Ma J."/>
        </authorList>
    </citation>
    <scope>NUCLEOTIDE SEQUENCE [LARGE SCALE GENOMIC DNA]</scope>
    <source>
        <strain evidence="2">JCM 17925</strain>
    </source>
</reference>
<keyword evidence="2" id="KW-1185">Reference proteome</keyword>
<evidence type="ECO:0008006" key="3">
    <source>
        <dbReference type="Google" id="ProtNLM"/>
    </source>
</evidence>
<dbReference type="EMBL" id="BAABHB010000001">
    <property type="protein sequence ID" value="GAA4394604.1"/>
    <property type="molecule type" value="Genomic_DNA"/>
</dbReference>
<dbReference type="SUPFAM" id="SSF46894">
    <property type="entry name" value="C-terminal effector domain of the bipartite response regulators"/>
    <property type="match status" value="1"/>
</dbReference>
<sequence length="117" mass="13236">MAGITNRLPDSSILSGDINGNDGNIDSNFIADIQGSSRYHVVTLRATNDQTRLRNKRPKLSLAESRFMALCKLNYSNRERAHRLGVSILPIRQHRSRLRRKLNIPVEVEIEELAATI</sequence>
<dbReference type="Proteomes" id="UP001500936">
    <property type="component" value="Unassembled WGS sequence"/>
</dbReference>
<proteinExistence type="predicted"/>
<comment type="caution">
    <text evidence="1">The sequence shown here is derived from an EMBL/GenBank/DDBJ whole genome shotgun (WGS) entry which is preliminary data.</text>
</comment>
<name>A0ABP8JRF7_9BACT</name>
<accession>A0ABP8JRF7</accession>
<organism evidence="1 2">
    <name type="scientific">Nibrella viscosa</name>
    <dbReference type="NCBI Taxonomy" id="1084524"/>
    <lineage>
        <taxon>Bacteria</taxon>
        <taxon>Pseudomonadati</taxon>
        <taxon>Bacteroidota</taxon>
        <taxon>Cytophagia</taxon>
        <taxon>Cytophagales</taxon>
        <taxon>Spirosomataceae</taxon>
        <taxon>Nibrella</taxon>
    </lineage>
</organism>
<dbReference type="Gene3D" id="1.10.10.10">
    <property type="entry name" value="Winged helix-like DNA-binding domain superfamily/Winged helix DNA-binding domain"/>
    <property type="match status" value="1"/>
</dbReference>
<gene>
    <name evidence="1" type="ORF">GCM10023187_00610</name>
</gene>
<evidence type="ECO:0000313" key="2">
    <source>
        <dbReference type="Proteomes" id="UP001500936"/>
    </source>
</evidence>
<dbReference type="InterPro" id="IPR016032">
    <property type="entry name" value="Sig_transdc_resp-reg_C-effctor"/>
</dbReference>
<evidence type="ECO:0000313" key="1">
    <source>
        <dbReference type="EMBL" id="GAA4394604.1"/>
    </source>
</evidence>
<dbReference type="InterPro" id="IPR036388">
    <property type="entry name" value="WH-like_DNA-bd_sf"/>
</dbReference>
<dbReference type="RefSeq" id="WP_345262756.1">
    <property type="nucleotide sequence ID" value="NZ_BAABHB010000001.1"/>
</dbReference>
<protein>
    <recommendedName>
        <fullName evidence="3">HTH luxR-type domain-containing protein</fullName>
    </recommendedName>
</protein>